<protein>
    <submittedName>
        <fullName evidence="3">Uncharacterized protein</fullName>
    </submittedName>
</protein>
<proteinExistence type="predicted"/>
<reference evidence="3" key="1">
    <citation type="journal article" date="2008" name="Nature">
        <title>The amphioxus genome and the evolution of the chordate karyotype.</title>
        <authorList>
            <consortium name="US DOE Joint Genome Institute (JGI-PGF)"/>
            <person name="Putnam N.H."/>
            <person name="Butts T."/>
            <person name="Ferrier D.E.K."/>
            <person name="Furlong R.F."/>
            <person name="Hellsten U."/>
            <person name="Kawashima T."/>
            <person name="Robinson-Rechavi M."/>
            <person name="Shoguchi E."/>
            <person name="Terry A."/>
            <person name="Yu J.-K."/>
            <person name="Benito-Gutierrez E.L."/>
            <person name="Dubchak I."/>
            <person name="Garcia-Fernandez J."/>
            <person name="Gibson-Brown J.J."/>
            <person name="Grigoriev I.V."/>
            <person name="Horton A.C."/>
            <person name="de Jong P.J."/>
            <person name="Jurka J."/>
            <person name="Kapitonov V.V."/>
            <person name="Kohara Y."/>
            <person name="Kuroki Y."/>
            <person name="Lindquist E."/>
            <person name="Lucas S."/>
            <person name="Osoegawa K."/>
            <person name="Pennacchio L.A."/>
            <person name="Salamov A.A."/>
            <person name="Satou Y."/>
            <person name="Sauka-Spengler T."/>
            <person name="Schmutz J."/>
            <person name="Shin-I T."/>
            <person name="Toyoda A."/>
            <person name="Bronner-Fraser M."/>
            <person name="Fujiyama A."/>
            <person name="Holland L.Z."/>
            <person name="Holland P.W.H."/>
            <person name="Satoh N."/>
            <person name="Rokhsar D.S."/>
        </authorList>
    </citation>
    <scope>NUCLEOTIDE SEQUENCE [LARGE SCALE GENOMIC DNA]</scope>
    <source>
        <strain evidence="3">S238N-H82</strain>
        <tissue evidence="3">Testes</tissue>
    </source>
</reference>
<organism>
    <name type="scientific">Branchiostoma floridae</name>
    <name type="common">Florida lancelet</name>
    <name type="synonym">Amphioxus</name>
    <dbReference type="NCBI Taxonomy" id="7739"/>
    <lineage>
        <taxon>Eukaryota</taxon>
        <taxon>Metazoa</taxon>
        <taxon>Chordata</taxon>
        <taxon>Cephalochordata</taxon>
        <taxon>Leptocardii</taxon>
        <taxon>Amphioxiformes</taxon>
        <taxon>Branchiostomatidae</taxon>
        <taxon>Branchiostoma</taxon>
    </lineage>
</organism>
<keyword evidence="2" id="KW-0812">Transmembrane</keyword>
<feature type="compositionally biased region" description="Basic and acidic residues" evidence="1">
    <location>
        <begin position="1"/>
        <end position="11"/>
    </location>
</feature>
<accession>C3YVS3</accession>
<feature type="region of interest" description="Disordered" evidence="1">
    <location>
        <begin position="58"/>
        <end position="99"/>
    </location>
</feature>
<keyword evidence="2" id="KW-0472">Membrane</keyword>
<dbReference type="AlphaFoldDB" id="C3YVS3"/>
<dbReference type="InParanoid" id="C3YVS3"/>
<gene>
    <name evidence="3" type="ORF">BRAFLDRAFT_77693</name>
</gene>
<feature type="transmembrane region" description="Helical" evidence="2">
    <location>
        <begin position="103"/>
        <end position="130"/>
    </location>
</feature>
<feature type="region of interest" description="Disordered" evidence="1">
    <location>
        <begin position="1"/>
        <end position="41"/>
    </location>
</feature>
<feature type="compositionally biased region" description="Polar residues" evidence="1">
    <location>
        <begin position="63"/>
        <end position="91"/>
    </location>
</feature>
<sequence length="157" mass="16656">MGDGRKGRVNGEESIDDALMTLTDENKTKGKDETPRSQEEDLIDLVNKLALISASAELESRDSNLSGHGNNGAENGTQITPASNTQPQVNGQEKAPGRNRDPLAMLAAGAGPIAFGILIALAMLGSAFMIKRALRDNGLSGHRQAYQDLPGKFIDVK</sequence>
<evidence type="ECO:0000313" key="3">
    <source>
        <dbReference type="EMBL" id="EEN55607.1"/>
    </source>
</evidence>
<dbReference type="EMBL" id="GG666558">
    <property type="protein sequence ID" value="EEN55607.1"/>
    <property type="molecule type" value="Genomic_DNA"/>
</dbReference>
<feature type="compositionally biased region" description="Basic and acidic residues" evidence="1">
    <location>
        <begin position="24"/>
        <end position="39"/>
    </location>
</feature>
<keyword evidence="2" id="KW-1133">Transmembrane helix</keyword>
<evidence type="ECO:0000256" key="2">
    <source>
        <dbReference type="SAM" id="Phobius"/>
    </source>
</evidence>
<name>C3YVS3_BRAFL</name>
<evidence type="ECO:0000256" key="1">
    <source>
        <dbReference type="SAM" id="MobiDB-lite"/>
    </source>
</evidence>